<evidence type="ECO:0000313" key="1">
    <source>
        <dbReference type="EMBL" id="CAK8992534.1"/>
    </source>
</evidence>
<evidence type="ECO:0000313" key="2">
    <source>
        <dbReference type="Proteomes" id="UP001642484"/>
    </source>
</evidence>
<keyword evidence="2" id="KW-1185">Reference proteome</keyword>
<accession>A0ABP0HQQ8</accession>
<reference evidence="1 2" key="1">
    <citation type="submission" date="2024-02" db="EMBL/GenBank/DDBJ databases">
        <authorList>
            <person name="Chen Y."/>
            <person name="Shah S."/>
            <person name="Dougan E. K."/>
            <person name="Thang M."/>
            <person name="Chan C."/>
        </authorList>
    </citation>
    <scope>NUCLEOTIDE SEQUENCE [LARGE SCALE GENOMIC DNA]</scope>
</reference>
<comment type="caution">
    <text evidence="1">The sequence shown here is derived from an EMBL/GenBank/DDBJ whole genome shotgun (WGS) entry which is preliminary data.</text>
</comment>
<organism evidence="1 2">
    <name type="scientific">Durusdinium trenchii</name>
    <dbReference type="NCBI Taxonomy" id="1381693"/>
    <lineage>
        <taxon>Eukaryota</taxon>
        <taxon>Sar</taxon>
        <taxon>Alveolata</taxon>
        <taxon>Dinophyceae</taxon>
        <taxon>Suessiales</taxon>
        <taxon>Symbiodiniaceae</taxon>
        <taxon>Durusdinium</taxon>
    </lineage>
</organism>
<dbReference type="Proteomes" id="UP001642484">
    <property type="component" value="Unassembled WGS sequence"/>
</dbReference>
<gene>
    <name evidence="1" type="ORF">CCMP2556_LOCUS2900</name>
</gene>
<dbReference type="EMBL" id="CAXAMN010001114">
    <property type="protein sequence ID" value="CAK8992534.1"/>
    <property type="molecule type" value="Genomic_DNA"/>
</dbReference>
<sequence length="109" mass="12554">MEAKIRWLSEEWQPMFQQRKQEVQAQRLDAEERVRREKAAEEDRKNYECGGMEAEDAATICPAMFLFSFGSVGLTRCGGRLCLGVWSWKPQISLLDWLAFFAVCGVFLA</sequence>
<protein>
    <submittedName>
        <fullName evidence="1">Uncharacterized protein</fullName>
    </submittedName>
</protein>
<proteinExistence type="predicted"/>
<name>A0ABP0HQQ8_9DINO</name>